<dbReference type="EMBL" id="DS231697">
    <property type="protein sequence ID" value="KNA96762.1"/>
    <property type="molecule type" value="Genomic_DNA"/>
</dbReference>
<reference evidence="1" key="1">
    <citation type="submission" date="2007-04" db="EMBL/GenBank/DDBJ databases">
        <authorList>
            <consortium name="The Broad Institute Genome Sequencing Platform"/>
            <person name="Birren B."/>
            <person name="Lander E."/>
            <person name="Galagan J."/>
            <person name="Nusbaum C."/>
            <person name="Devon K."/>
            <person name="Ma L.-J."/>
            <person name="Jaffe D."/>
            <person name="Butler J."/>
            <person name="Alvarez P."/>
            <person name="Gnerre S."/>
            <person name="Grabherr M."/>
            <person name="Kleber M."/>
            <person name="Mauceli E."/>
            <person name="Brockman W."/>
            <person name="MacCallum I.A."/>
            <person name="Young S."/>
            <person name="LaButti K."/>
            <person name="DeCaprio D."/>
            <person name="Crawford M."/>
            <person name="Koehrsen M."/>
            <person name="Engels R."/>
            <person name="Montgomery P."/>
            <person name="Pearson M."/>
            <person name="Howarth C."/>
            <person name="Larson L."/>
            <person name="White J."/>
            <person name="O'Leary S."/>
            <person name="Kodira C."/>
            <person name="Zeng Q."/>
            <person name="Yandava C."/>
            <person name="Alvarado L."/>
            <person name="Kistler C."/>
            <person name="Shim W.-B."/>
            <person name="Kang S."/>
            <person name="Woloshuk C."/>
        </authorList>
    </citation>
    <scope>NUCLEOTIDE SEQUENCE</scope>
    <source>
        <strain evidence="1">4287</strain>
    </source>
</reference>
<sequence length="34" mass="3691">MDTHRWGILTGSSFQDAGFDLFASDLTFKNPAGS</sequence>
<proteinExistence type="predicted"/>
<dbReference type="VEuPathDB" id="FungiDB:FOXG_18188"/>
<dbReference type="RefSeq" id="XP_018234808.1">
    <property type="nucleotide sequence ID" value="XM_018398238.1"/>
</dbReference>
<accession>A0A0J9UD58</accession>
<reference evidence="1" key="2">
    <citation type="journal article" date="2010" name="Nature">
        <title>Comparative genomics reveals mobile pathogenicity chromosomes in Fusarium.</title>
        <authorList>
            <person name="Ma L.J."/>
            <person name="van der Does H.C."/>
            <person name="Borkovich K.A."/>
            <person name="Coleman J.J."/>
            <person name="Daboussi M.J."/>
            <person name="Di Pietro A."/>
            <person name="Dufresne M."/>
            <person name="Freitag M."/>
            <person name="Grabherr M."/>
            <person name="Henrissat B."/>
            <person name="Houterman P.M."/>
            <person name="Kang S."/>
            <person name="Shim W.B."/>
            <person name="Woloshuk C."/>
            <person name="Xie X."/>
            <person name="Xu J.R."/>
            <person name="Antoniw J."/>
            <person name="Baker S.E."/>
            <person name="Bluhm B.H."/>
            <person name="Breakspear A."/>
            <person name="Brown D.W."/>
            <person name="Butchko R.A."/>
            <person name="Chapman S."/>
            <person name="Coulson R."/>
            <person name="Coutinho P.M."/>
            <person name="Danchin E.G."/>
            <person name="Diener A."/>
            <person name="Gale L.R."/>
            <person name="Gardiner D.M."/>
            <person name="Goff S."/>
            <person name="Hammond-Kosack K.E."/>
            <person name="Hilburn K."/>
            <person name="Hua-Van A."/>
            <person name="Jonkers W."/>
            <person name="Kazan K."/>
            <person name="Kodira C.D."/>
            <person name="Koehrsen M."/>
            <person name="Kumar L."/>
            <person name="Lee Y.H."/>
            <person name="Li L."/>
            <person name="Manners J.M."/>
            <person name="Miranda-Saavedra D."/>
            <person name="Mukherjee M."/>
            <person name="Park G."/>
            <person name="Park J."/>
            <person name="Park S.Y."/>
            <person name="Proctor R.H."/>
            <person name="Regev A."/>
            <person name="Ruiz-Roldan M.C."/>
            <person name="Sain D."/>
            <person name="Sakthikumar S."/>
            <person name="Sykes S."/>
            <person name="Schwartz D.C."/>
            <person name="Turgeon B.G."/>
            <person name="Wapinski I."/>
            <person name="Yoder O."/>
            <person name="Young S."/>
            <person name="Zeng Q."/>
            <person name="Zhou S."/>
            <person name="Galagan J."/>
            <person name="Cuomo C.A."/>
            <person name="Kistler H.C."/>
            <person name="Rep M."/>
        </authorList>
    </citation>
    <scope>NUCLEOTIDE SEQUENCE [LARGE SCALE GENOMIC DNA]</scope>
    <source>
        <strain evidence="1">4287</strain>
    </source>
</reference>
<dbReference type="GeneID" id="28958894"/>
<gene>
    <name evidence="1" type="ORF">FOXG_18188</name>
</gene>
<organism evidence="1 2">
    <name type="scientific">Fusarium oxysporum f. sp. lycopersici (strain 4287 / CBS 123668 / FGSC 9935 / NRRL 34936)</name>
    <name type="common">Fusarium vascular wilt of tomato</name>
    <dbReference type="NCBI Taxonomy" id="426428"/>
    <lineage>
        <taxon>Eukaryota</taxon>
        <taxon>Fungi</taxon>
        <taxon>Dikarya</taxon>
        <taxon>Ascomycota</taxon>
        <taxon>Pezizomycotina</taxon>
        <taxon>Sordariomycetes</taxon>
        <taxon>Hypocreomycetidae</taxon>
        <taxon>Hypocreales</taxon>
        <taxon>Nectriaceae</taxon>
        <taxon>Fusarium</taxon>
        <taxon>Fusarium oxysporum species complex</taxon>
    </lineage>
</organism>
<dbReference type="AlphaFoldDB" id="A0A0J9UD58"/>
<name>A0A0J9UD58_FUSO4</name>
<dbReference type="KEGG" id="fox:FOXG_18188"/>
<protein>
    <submittedName>
        <fullName evidence="1">Uncharacterized protein</fullName>
    </submittedName>
</protein>
<evidence type="ECO:0000313" key="1">
    <source>
        <dbReference type="EMBL" id="KNA96762.1"/>
    </source>
</evidence>
<evidence type="ECO:0000313" key="2">
    <source>
        <dbReference type="Proteomes" id="UP000009097"/>
    </source>
</evidence>
<dbReference type="Proteomes" id="UP000009097">
    <property type="component" value="Unassembled WGS sequence"/>
</dbReference>